<comment type="caution">
    <text evidence="3">The sequence shown here is derived from an EMBL/GenBank/DDBJ whole genome shotgun (WGS) entry which is preliminary data.</text>
</comment>
<proteinExistence type="predicted"/>
<feature type="region of interest" description="Disordered" evidence="1">
    <location>
        <begin position="392"/>
        <end position="434"/>
    </location>
</feature>
<dbReference type="InterPro" id="IPR000477">
    <property type="entry name" value="RT_dom"/>
</dbReference>
<accession>A0A1Q9F370</accession>
<protein>
    <recommendedName>
        <fullName evidence="2">Reverse transcriptase domain-containing protein</fullName>
    </recommendedName>
</protein>
<organism evidence="3 4">
    <name type="scientific">Symbiodinium microadriaticum</name>
    <name type="common">Dinoflagellate</name>
    <name type="synonym">Zooxanthella microadriatica</name>
    <dbReference type="NCBI Taxonomy" id="2951"/>
    <lineage>
        <taxon>Eukaryota</taxon>
        <taxon>Sar</taxon>
        <taxon>Alveolata</taxon>
        <taxon>Dinophyceae</taxon>
        <taxon>Suessiales</taxon>
        <taxon>Symbiodiniaceae</taxon>
        <taxon>Symbiodinium</taxon>
    </lineage>
</organism>
<keyword evidence="4" id="KW-1185">Reference proteome</keyword>
<evidence type="ECO:0000313" key="3">
    <source>
        <dbReference type="EMBL" id="OLQ14121.1"/>
    </source>
</evidence>
<gene>
    <name evidence="3" type="ORF">AK812_SmicGene1752</name>
</gene>
<evidence type="ECO:0000259" key="2">
    <source>
        <dbReference type="PROSITE" id="PS50878"/>
    </source>
</evidence>
<dbReference type="PROSITE" id="PS50878">
    <property type="entry name" value="RT_POL"/>
    <property type="match status" value="1"/>
</dbReference>
<feature type="region of interest" description="Disordered" evidence="1">
    <location>
        <begin position="1"/>
        <end position="34"/>
    </location>
</feature>
<dbReference type="EMBL" id="LSRX01000019">
    <property type="protein sequence ID" value="OLQ14121.1"/>
    <property type="molecule type" value="Genomic_DNA"/>
</dbReference>
<dbReference type="OrthoDB" id="415861at2759"/>
<feature type="domain" description="Reverse transcriptase" evidence="2">
    <location>
        <begin position="1317"/>
        <end position="1600"/>
    </location>
</feature>
<sequence length="2435" mass="267485">MAARDIEQGQSPSHLADATPLHGEDQTAEGQELQLQHPEGVPVILGPPAIIAEGTRGVEPIPSQPCAFWSETAKLEHALRTHRPAHLDQDARRQASARPRAELVEQGAEASGVEDCGVPAGDVDEEQVDARLFEPPRTRQPQLEADRLILEQMRDLLAAVVTQQQEYSRRLERLEEEQAMRSVQARPQVHADPQQGMLRPTRGPEDVGVNYGQGSGAEGRPDDQRQGRDVYSPGDKTYWELPKLPELGPKQAPLQAGDWLTVITPMINDLAPAANEYWGSVLQAAECVYERWQSASPLLKAQVQANLPDHMRHARYSRLENRALSMLLRRTPGQVASAQDSMYDRTAFPEWPIVDKLSQIAGFRYGSGWFMIGGNFRNRPLDAQIPEDCLEYEPSMPSDDELDPESGKPGGIPVGITDHEGVPECDPESGRPGRMPVEVTDDEGMLERDDAGFLDKEAVDAVPKVCRVCQEEADDNTSYWKQLYATKVDGIGMRRLVFVETLPRRTKEEVSAALSRTLTKRQQWHFPVLRLHTDRGGKTSLLPPGDTHAALEDLAVVGGEVARVSEAGHEQIHEAPVATVVEAAADVADDGDLFPEFLAPLALRSIRGGNKGFTVEVSEGIARTMLDKHQVDTLEVASVVYASLCSTAKKGSRNIDSDVQGNALSWVISFGAYCRGSQVGLIVATRLRPMLLRLLNRLVASFDAAHEYTALRISFNAVADLHRDVHNQHGYRNMIVCLSEFTRGRVIAPDGPMEYSGGKAYIDPLVPHGVEPAVGPRLVVVAYTPGFATKLSVLDVHTLLSLGFNVPVPYRPIPFELKPSVRALQARVQDEAQRGGVRGTGDALEHPCAAVEPQQEIGEDIDPDLDVTTRTLMQLQVEAALEESGTKDVPISGDAIAEELTALITVHQAVRLITKAELQELEVHHLPLPRQKVGETPMPLVWRLKASGYQLRWAAGSSWDGVVIDVKTAFLLAPARRRDGSKIAVAVPRLIVDAGLLDPQTYLVVDRALYGLVESPADWSVYRDGTLAEWSWTGPGQSLRKLRRAEADPSIWFVLEAVEGESGCIEFRDEWGEILAILGVYVDDLLLTGATDELSLMIAAFGGLWKTSEPNWLKDGLRFCGVEVVRGSDGAYHLHQTSYLSDLVARYTLPVESSLPDVKTGYEEEETLSIPILRRAQKLVGELLWLSGKTRLDISFTVCKLGQYCCKSFFGIQGRLEDAGVFGEDFPSTAPIWMTVAEAIQVQYESSYVYAAPATADPSLAMLVAALAIASQVVQVQGARAQDDDNDDSLWALSESEVLFAVALIVAWEVAKFVALKGIKGGAGVLGWFRARLRASRSLTGSYQPNVQTVETRQHQVQSYRSAASQRIEQERLYGKQLFGCSFGWVDGWVDPGPSDRWLYDEASHVLVRFHSSSRSQLFHAPAEIVKRDRDLEIIILSVDAVGAFDHASREAMLGALLARPELRPLLPFVRQFYGSPSSYVWVDEAGATHRIAQGDGGEQGDPLMPALYDLAQQPALEEVQSQLRDGEAILAYIDDTYIVSSPERVCELYEAYRRALWAHAHVALNRSKTRVWNAAGEELPGISATQLHQDAQVWVGDWALPPRELGITVLGTPFANDAYVQQRLELKRVEHDRLFQRIPRVEDLQASWLLLHYCADQHDAAMLNCLATLLGRADAPLPPEATRAAHLALRFGAWMDTLPVIRLRATSVVDRLMQCLRAPAAGRMPSVLAATQAAAYLPGSCAHSKAWLDCPRGWQRTAAHACDERALEMHFSVLIPASRPLLPSQAYLGRCPPDEYGDHRVACATSGILASRAVPIERAIARVCQEAGARVGRNVAVAAVNPDDPRCVYPRRPAHRGRIQRPPAWCPACRRRYAGQLCFSGWQTTARHRDPGRPCCAHSCPGPEQAQAKSSTAAGGAARSSLGLRLAATGTPKPPPSSACSRAPALPPRRLRSVQLLRQPGFSGGLVAVAAQRALATTFLELPLHAEPCAAGPAPAMHELLAERLHQAIRLAITFTANSERSGTGPDDDYDYPLAGDLAGSPRLGQPHGTFFVLPEQGRQPCRRTRTLPENFLDYKHHVDSSYRLLPLPPVPEEVRADTIPVPDLVKSMDAIHVLPLLGGRSYGETQKTDFPPENASTTATWVETMPADAFTKEMKCEQIGILMGSGVLRIDCCQQSKRKGFWSNGFARQGMIPELIDESATSGSLFDLLRREPGVAAEPNRSWLVSQTCKVLCGEDHYRWNLCHRLPNWASGPAGEHTLRAPLTEWIRVCLTRSSWDLCTGLSTASPHFSSAVQRLVAMLPHRDKLAMLSLEGLSAEPAATMRAVHYFLQLDLPQQFDSSTSPAAHHVDVAGVTCRQRMHEGVGSLVNTYFRRERRYLASALKAFAPGSLQLPAVWRQFLRPFPNMTADVAEKLARQPQKPVVVSTAPIDVSQ</sequence>
<reference evidence="3 4" key="1">
    <citation type="submission" date="2016-02" db="EMBL/GenBank/DDBJ databases">
        <title>Genome analysis of coral dinoflagellate symbionts highlights evolutionary adaptations to a symbiotic lifestyle.</title>
        <authorList>
            <person name="Aranda M."/>
            <person name="Li Y."/>
            <person name="Liew Y.J."/>
            <person name="Baumgarten S."/>
            <person name="Simakov O."/>
            <person name="Wilson M."/>
            <person name="Piel J."/>
            <person name="Ashoor H."/>
            <person name="Bougouffa S."/>
            <person name="Bajic V.B."/>
            <person name="Ryu T."/>
            <person name="Ravasi T."/>
            <person name="Bayer T."/>
            <person name="Micklem G."/>
            <person name="Kim H."/>
            <person name="Bhak J."/>
            <person name="Lajeunesse T.C."/>
            <person name="Voolstra C.R."/>
        </authorList>
    </citation>
    <scope>NUCLEOTIDE SEQUENCE [LARGE SCALE GENOMIC DNA]</scope>
    <source>
        <strain evidence="3 4">CCMP2467</strain>
    </source>
</reference>
<evidence type="ECO:0000313" key="4">
    <source>
        <dbReference type="Proteomes" id="UP000186817"/>
    </source>
</evidence>
<name>A0A1Q9F370_SYMMI</name>
<dbReference type="Proteomes" id="UP000186817">
    <property type="component" value="Unassembled WGS sequence"/>
</dbReference>
<feature type="region of interest" description="Disordered" evidence="1">
    <location>
        <begin position="1927"/>
        <end position="1946"/>
    </location>
</feature>
<evidence type="ECO:0000256" key="1">
    <source>
        <dbReference type="SAM" id="MobiDB-lite"/>
    </source>
</evidence>
<feature type="compositionally biased region" description="Basic and acidic residues" evidence="1">
    <location>
        <begin position="219"/>
        <end position="228"/>
    </location>
</feature>
<feature type="region of interest" description="Disordered" evidence="1">
    <location>
        <begin position="178"/>
        <end position="235"/>
    </location>
</feature>